<keyword evidence="1" id="KW-0732">Signal</keyword>
<dbReference type="STRING" id="1122189.SAMN02745165_01202"/>
<evidence type="ECO:0000313" key="3">
    <source>
        <dbReference type="Proteomes" id="UP000184171"/>
    </source>
</evidence>
<evidence type="ECO:0008006" key="4">
    <source>
        <dbReference type="Google" id="ProtNLM"/>
    </source>
</evidence>
<proteinExistence type="predicted"/>
<gene>
    <name evidence="2" type="ORF">SAMN02745165_01202</name>
</gene>
<dbReference type="EMBL" id="FQZT01000003">
    <property type="protein sequence ID" value="SHI94404.1"/>
    <property type="molecule type" value="Genomic_DNA"/>
</dbReference>
<protein>
    <recommendedName>
        <fullName evidence="4">Lipid A 3-O-deacylase (PagL)</fullName>
    </recommendedName>
</protein>
<keyword evidence="3" id="KW-1185">Reference proteome</keyword>
<organism evidence="2 3">
    <name type="scientific">Malonomonas rubra DSM 5091</name>
    <dbReference type="NCBI Taxonomy" id="1122189"/>
    <lineage>
        <taxon>Bacteria</taxon>
        <taxon>Pseudomonadati</taxon>
        <taxon>Thermodesulfobacteriota</taxon>
        <taxon>Desulfuromonadia</taxon>
        <taxon>Desulfuromonadales</taxon>
        <taxon>Geopsychrobacteraceae</taxon>
        <taxon>Malonomonas</taxon>
    </lineage>
</organism>
<feature type="chain" id="PRO_5013246175" description="Lipid A 3-O-deacylase (PagL)" evidence="1">
    <location>
        <begin position="25"/>
        <end position="194"/>
    </location>
</feature>
<feature type="signal peptide" evidence="1">
    <location>
        <begin position="1"/>
        <end position="24"/>
    </location>
</feature>
<accession>A0A1M6F9H9</accession>
<name>A0A1M6F9H9_MALRU</name>
<reference evidence="2 3" key="1">
    <citation type="submission" date="2016-11" db="EMBL/GenBank/DDBJ databases">
        <authorList>
            <person name="Jaros S."/>
            <person name="Januszkiewicz K."/>
            <person name="Wedrychowicz H."/>
        </authorList>
    </citation>
    <scope>NUCLEOTIDE SEQUENCE [LARGE SCALE GENOMIC DNA]</scope>
    <source>
        <strain evidence="2 3">DSM 5091</strain>
    </source>
</reference>
<dbReference type="OrthoDB" id="323914at2"/>
<evidence type="ECO:0000256" key="1">
    <source>
        <dbReference type="SAM" id="SignalP"/>
    </source>
</evidence>
<dbReference type="RefSeq" id="WP_084091791.1">
    <property type="nucleotide sequence ID" value="NZ_FQZT01000003.1"/>
</dbReference>
<sequence length="194" mass="22374">MKPLCLYSLILLICFLLPASNSFSAGEKYALNLWGAKLTSNNWDDFFGKPHKLNYVDSKIFIVSLAKRLGKQHRRLNYEIEGQLGKHSGIQNHWEINGLGVARWEPFFWDRWIDTSMAFGLGLSYATEKPKVEILNEGSTEKWMIYWMMELAFDLPQHPQFALITRLHHRSEAYGLMAEEGGSNALAIGLKYRF</sequence>
<dbReference type="Proteomes" id="UP000184171">
    <property type="component" value="Unassembled WGS sequence"/>
</dbReference>
<dbReference type="AlphaFoldDB" id="A0A1M6F9H9"/>
<evidence type="ECO:0000313" key="2">
    <source>
        <dbReference type="EMBL" id="SHI94404.1"/>
    </source>
</evidence>